<protein>
    <submittedName>
        <fullName evidence="1">Uncharacterized protein</fullName>
    </submittedName>
</protein>
<evidence type="ECO:0000313" key="2">
    <source>
        <dbReference type="EMBL" id="TYP89386.1"/>
    </source>
</evidence>
<dbReference type="PATRIC" id="fig|44574.3.peg.3429"/>
<sequence length="243" mass="27384">MKIIGIVVLIIAMLDNIIAVNAQYSLLFALVISYAGVMLLKFGTKNTPAIPYQSKLTLNSRNQFTQISSFGLERIKIKVAEVLHKISSSVDERIEINISVENALSICKKIVEENDWRILDTSPNRIQCKEFFQIFSFYWPIKVEIIVSSDDLSHTTIFLHGSVIGGGLIQNRHLENQISKLKSRIEIIAMRETPVSFFVVSSDDTQNTVKKGVEKLLALRPERGTLTDKEFTEAVNDKLLKGD</sequence>
<gene>
    <name evidence="1" type="ORF">AAW31_14125</name>
    <name evidence="2" type="ORF">BCL69_101743</name>
</gene>
<reference evidence="3" key="1">
    <citation type="submission" date="2015-05" db="EMBL/GenBank/DDBJ databases">
        <title>Draft genome of Nitrosomonas communis strain Nm2.</title>
        <authorList>
            <person name="Kozlowski J.A."/>
            <person name="Kits K.D."/>
            <person name="Stein L.Y."/>
        </authorList>
    </citation>
    <scope>NUCLEOTIDE SEQUENCE [LARGE SCALE GENOMIC DNA]</scope>
    <source>
        <strain evidence="3">Nm2</strain>
    </source>
</reference>
<dbReference type="KEGG" id="nco:AAW31_14125"/>
<reference evidence="1 3" key="2">
    <citation type="journal article" date="2016" name="Genome Announc.">
        <title>Genome Sequence of Nitrosomonas communis Strain Nm2, a Mesophilic Ammonia-Oxidizing Bacterium Isolated from Mediterranean Soil.</title>
        <authorList>
            <person name="Kozlowski J.A."/>
            <person name="Kits K.D."/>
            <person name="Stein L.Y."/>
        </authorList>
    </citation>
    <scope>NUCLEOTIDE SEQUENCE [LARGE SCALE GENOMIC DNA]</scope>
    <source>
        <strain evidence="1 3">Nm2</strain>
    </source>
</reference>
<dbReference type="Proteomes" id="UP000324176">
    <property type="component" value="Unassembled WGS sequence"/>
</dbReference>
<accession>A0A0F7KIH8</accession>
<organism evidence="1 3">
    <name type="scientific">Nitrosomonas communis</name>
    <dbReference type="NCBI Taxonomy" id="44574"/>
    <lineage>
        <taxon>Bacteria</taxon>
        <taxon>Pseudomonadati</taxon>
        <taxon>Pseudomonadota</taxon>
        <taxon>Betaproteobacteria</taxon>
        <taxon>Nitrosomonadales</taxon>
        <taxon>Nitrosomonadaceae</taxon>
        <taxon>Nitrosomonas</taxon>
    </lineage>
</organism>
<dbReference type="EMBL" id="CP011451">
    <property type="protein sequence ID" value="AKH38689.1"/>
    <property type="molecule type" value="Genomic_DNA"/>
</dbReference>
<reference evidence="2 4" key="3">
    <citation type="submission" date="2019-07" db="EMBL/GenBank/DDBJ databases">
        <title>Active sludge and wastewater microbial communities from Klosterneuburg, Austria.</title>
        <authorList>
            <person name="Wagner M."/>
        </authorList>
    </citation>
    <scope>NUCLEOTIDE SEQUENCE [LARGE SCALE GENOMIC DNA]</scope>
    <source>
        <strain evidence="2 4">Nm2</strain>
    </source>
</reference>
<dbReference type="EMBL" id="VNHT01000017">
    <property type="protein sequence ID" value="TYP89386.1"/>
    <property type="molecule type" value="Genomic_DNA"/>
</dbReference>
<proteinExistence type="predicted"/>
<name>A0A0F7KIH8_9PROT</name>
<dbReference type="AlphaFoldDB" id="A0A0F7KIH8"/>
<dbReference type="RefSeq" id="WP_046850726.1">
    <property type="nucleotide sequence ID" value="NZ_CP011451.1"/>
</dbReference>
<dbReference type="OrthoDB" id="8545192at2"/>
<dbReference type="Proteomes" id="UP000034156">
    <property type="component" value="Chromosome"/>
</dbReference>
<evidence type="ECO:0000313" key="3">
    <source>
        <dbReference type="Proteomes" id="UP000034156"/>
    </source>
</evidence>
<evidence type="ECO:0000313" key="1">
    <source>
        <dbReference type="EMBL" id="AKH38689.1"/>
    </source>
</evidence>
<keyword evidence="3" id="KW-1185">Reference proteome</keyword>
<evidence type="ECO:0000313" key="4">
    <source>
        <dbReference type="Proteomes" id="UP000324176"/>
    </source>
</evidence>